<feature type="non-terminal residue" evidence="2">
    <location>
        <position position="1"/>
    </location>
</feature>
<accession>A0A8S2VV70</accession>
<organism evidence="2 3">
    <name type="scientific">Rotaria magnacalcarata</name>
    <dbReference type="NCBI Taxonomy" id="392030"/>
    <lineage>
        <taxon>Eukaryota</taxon>
        <taxon>Metazoa</taxon>
        <taxon>Spiralia</taxon>
        <taxon>Gnathifera</taxon>
        <taxon>Rotifera</taxon>
        <taxon>Eurotatoria</taxon>
        <taxon>Bdelloidea</taxon>
        <taxon>Philodinida</taxon>
        <taxon>Philodinidae</taxon>
        <taxon>Rotaria</taxon>
    </lineage>
</organism>
<evidence type="ECO:0000313" key="2">
    <source>
        <dbReference type="EMBL" id="CAF4392308.1"/>
    </source>
</evidence>
<feature type="region of interest" description="Disordered" evidence="1">
    <location>
        <begin position="49"/>
        <end position="70"/>
    </location>
</feature>
<dbReference type="AlphaFoldDB" id="A0A8S2VV70"/>
<dbReference type="EMBL" id="CAJOBJ010055129">
    <property type="protein sequence ID" value="CAF4392308.1"/>
    <property type="molecule type" value="Genomic_DNA"/>
</dbReference>
<evidence type="ECO:0000256" key="1">
    <source>
        <dbReference type="SAM" id="MobiDB-lite"/>
    </source>
</evidence>
<gene>
    <name evidence="2" type="ORF">GIL414_LOCUS29784</name>
</gene>
<proteinExistence type="predicted"/>
<sequence length="70" mass="7942">HTQELGQRVDLSGPPCSSDLEEIVKKIRMYHFKVLRPIDDGRVRESLEKLKSQGYSQDGPPLTLYPSKSS</sequence>
<protein>
    <submittedName>
        <fullName evidence="2">Uncharacterized protein</fullName>
    </submittedName>
</protein>
<evidence type="ECO:0000313" key="3">
    <source>
        <dbReference type="Proteomes" id="UP000681720"/>
    </source>
</evidence>
<comment type="caution">
    <text evidence="2">The sequence shown here is derived from an EMBL/GenBank/DDBJ whole genome shotgun (WGS) entry which is preliminary data.</text>
</comment>
<dbReference type="Proteomes" id="UP000681720">
    <property type="component" value="Unassembled WGS sequence"/>
</dbReference>
<reference evidence="2" key="1">
    <citation type="submission" date="2021-02" db="EMBL/GenBank/DDBJ databases">
        <authorList>
            <person name="Nowell W R."/>
        </authorList>
    </citation>
    <scope>NUCLEOTIDE SEQUENCE</scope>
</reference>
<name>A0A8S2VV70_9BILA</name>